<dbReference type="Pfam" id="PF22022">
    <property type="entry name" value="Phage_int_M"/>
    <property type="match status" value="1"/>
</dbReference>
<proteinExistence type="inferred from homology"/>
<reference evidence="8 9" key="1">
    <citation type="journal article" date="2021" name="Int. J. Syst. Evol. Microbiol.">
        <title>Pseudomonas lactucae sp. nov., a pathogen causing bacterial rot of lettuce in Japan.</title>
        <authorList>
            <person name="Sawada H."/>
            <person name="Fujikawa T."/>
            <person name="Satou M."/>
        </authorList>
    </citation>
    <scope>NUCLEOTIDE SEQUENCE [LARGE SCALE GENOMIC DNA]</scope>
    <source>
        <strain evidence="8 9">MAFF 301381</strain>
    </source>
</reference>
<keyword evidence="9" id="KW-1185">Reference proteome</keyword>
<gene>
    <name evidence="8" type="ORF">JWR99_01340</name>
</gene>
<accession>A0A9X1C1R3</accession>
<comment type="caution">
    <text evidence="8">The sequence shown here is derived from an EMBL/GenBank/DDBJ whole genome shotgun (WGS) entry which is preliminary data.</text>
</comment>
<feature type="domain" description="Tyr recombinase" evidence="6">
    <location>
        <begin position="206"/>
        <end position="396"/>
    </location>
</feature>
<dbReference type="PANTHER" id="PTHR30629:SF2">
    <property type="entry name" value="PROPHAGE INTEGRASE INTS-RELATED"/>
    <property type="match status" value="1"/>
</dbReference>
<evidence type="ECO:0000313" key="8">
    <source>
        <dbReference type="EMBL" id="MBN2974704.1"/>
    </source>
</evidence>
<dbReference type="PROSITE" id="PS51898">
    <property type="entry name" value="TYR_RECOMBINASE"/>
    <property type="match status" value="1"/>
</dbReference>
<dbReference type="PROSITE" id="PS51900">
    <property type="entry name" value="CB"/>
    <property type="match status" value="1"/>
</dbReference>
<dbReference type="Pfam" id="PF13356">
    <property type="entry name" value="Arm-DNA-bind_3"/>
    <property type="match status" value="1"/>
</dbReference>
<dbReference type="InterPro" id="IPR025166">
    <property type="entry name" value="Integrase_DNA_bind_dom"/>
</dbReference>
<protein>
    <submittedName>
        <fullName evidence="8">Tyrosine-type recombinase/integrase</fullName>
    </submittedName>
</protein>
<dbReference type="GO" id="GO:0006310">
    <property type="term" value="P:DNA recombination"/>
    <property type="evidence" value="ECO:0007669"/>
    <property type="project" value="UniProtKB-KW"/>
</dbReference>
<dbReference type="InterPro" id="IPR011010">
    <property type="entry name" value="DNA_brk_join_enz"/>
</dbReference>
<dbReference type="EMBL" id="JAFHKJ010000008">
    <property type="protein sequence ID" value="MBN2974704.1"/>
    <property type="molecule type" value="Genomic_DNA"/>
</dbReference>
<dbReference type="InterPro" id="IPR038488">
    <property type="entry name" value="Integrase_DNA-bd_sf"/>
</dbReference>
<evidence type="ECO:0000256" key="3">
    <source>
        <dbReference type="ARBA" id="ARBA00023125"/>
    </source>
</evidence>
<dbReference type="AlphaFoldDB" id="A0A9X1C1R3"/>
<dbReference type="Gene3D" id="1.10.443.10">
    <property type="entry name" value="Intergrase catalytic core"/>
    <property type="match status" value="1"/>
</dbReference>
<dbReference type="InterPro" id="IPR010998">
    <property type="entry name" value="Integrase_recombinase_N"/>
</dbReference>
<name>A0A9X1C1R3_9PSED</name>
<feature type="domain" description="Core-binding (CB)" evidence="7">
    <location>
        <begin position="98"/>
        <end position="182"/>
    </location>
</feature>
<keyword evidence="4" id="KW-0233">DNA recombination</keyword>
<dbReference type="Gene3D" id="3.30.160.390">
    <property type="entry name" value="Integrase, DNA-binding domain"/>
    <property type="match status" value="1"/>
</dbReference>
<dbReference type="CDD" id="cd00801">
    <property type="entry name" value="INT_P4_C"/>
    <property type="match status" value="1"/>
</dbReference>
<reference evidence="8 9" key="2">
    <citation type="journal article" date="2023" name="Plant Pathol.">
        <title>Dismantling and reorganizing Pseudomonas marginalis sensu#lato.</title>
        <authorList>
            <person name="Sawada H."/>
            <person name="Fujikawa T."/>
            <person name="Satou M."/>
        </authorList>
    </citation>
    <scope>NUCLEOTIDE SEQUENCE [LARGE SCALE GENOMIC DNA]</scope>
    <source>
        <strain evidence="8 9">MAFF 301381</strain>
    </source>
</reference>
<evidence type="ECO:0000256" key="2">
    <source>
        <dbReference type="ARBA" id="ARBA00022908"/>
    </source>
</evidence>
<dbReference type="InterPro" id="IPR053876">
    <property type="entry name" value="Phage_int_M"/>
</dbReference>
<comment type="similarity">
    <text evidence="1">Belongs to the 'phage' integrase family.</text>
</comment>
<dbReference type="Gene3D" id="1.10.150.130">
    <property type="match status" value="1"/>
</dbReference>
<dbReference type="InterPro" id="IPR050808">
    <property type="entry name" value="Phage_Integrase"/>
</dbReference>
<evidence type="ECO:0000256" key="4">
    <source>
        <dbReference type="ARBA" id="ARBA00023172"/>
    </source>
</evidence>
<dbReference type="InterPro" id="IPR044068">
    <property type="entry name" value="CB"/>
</dbReference>
<dbReference type="Pfam" id="PF00589">
    <property type="entry name" value="Phage_integrase"/>
    <property type="match status" value="1"/>
</dbReference>
<dbReference type="Proteomes" id="UP001154860">
    <property type="component" value="Unassembled WGS sequence"/>
</dbReference>
<evidence type="ECO:0000256" key="5">
    <source>
        <dbReference type="PROSITE-ProRule" id="PRU01248"/>
    </source>
</evidence>
<organism evidence="8 9">
    <name type="scientific">Pseudomonas lactucae</name>
    <dbReference type="NCBI Taxonomy" id="2813360"/>
    <lineage>
        <taxon>Bacteria</taxon>
        <taxon>Pseudomonadati</taxon>
        <taxon>Pseudomonadota</taxon>
        <taxon>Gammaproteobacteria</taxon>
        <taxon>Pseudomonadales</taxon>
        <taxon>Pseudomonadaceae</taxon>
        <taxon>Pseudomonas</taxon>
    </lineage>
</organism>
<sequence>MPLTDTAVRQAKPADKDFSLTDASGLSLFVARNGTKSWHFRFSWLGKQPRYSLGTYPEITLKEARELRDQARALVAKGIDPRAKRRAEKDQATALALNTFEAVANEWHAFKAPRMVVSTSGGSAQARFYLDKDLIPVLGKIPIADVTRADVLTALRRIEKRGALNSARKCRSWLNEIFRYGMVSGYLGLNPASDLDIVAQQEPPVRHNPMLLRSELKEFFKQLDASTAAAYVKCAIRILWYTGVRTTELRNATIDQIDLEAGLWTIPPDAVKQLKKRVRKKSKEDEVPPYLVPLSRQAVEEMRRVHQLTGGYSLLVAGRNDPRQPISNGTVNSALKRMGYEGRLTGHGIRASISTALNEMGYNADWIEAQLSHTSGSQVRRSYNHAEYVEQRRVMMQEWADSVDALCAAQIPPVTLTRVC</sequence>
<dbReference type="RefSeq" id="WP_205490260.1">
    <property type="nucleotide sequence ID" value="NZ_JAFHKI010000066.1"/>
</dbReference>
<keyword evidence="2" id="KW-0229">DNA integration</keyword>
<evidence type="ECO:0000259" key="7">
    <source>
        <dbReference type="PROSITE" id="PS51900"/>
    </source>
</evidence>
<dbReference type="SUPFAM" id="SSF56349">
    <property type="entry name" value="DNA breaking-rejoining enzymes"/>
    <property type="match status" value="1"/>
</dbReference>
<evidence type="ECO:0000259" key="6">
    <source>
        <dbReference type="PROSITE" id="PS51898"/>
    </source>
</evidence>
<evidence type="ECO:0000256" key="1">
    <source>
        <dbReference type="ARBA" id="ARBA00008857"/>
    </source>
</evidence>
<dbReference type="PANTHER" id="PTHR30629">
    <property type="entry name" value="PROPHAGE INTEGRASE"/>
    <property type="match status" value="1"/>
</dbReference>
<dbReference type="InterPro" id="IPR002104">
    <property type="entry name" value="Integrase_catalytic"/>
</dbReference>
<keyword evidence="3 5" id="KW-0238">DNA-binding</keyword>
<evidence type="ECO:0000313" key="9">
    <source>
        <dbReference type="Proteomes" id="UP001154860"/>
    </source>
</evidence>
<dbReference type="GO" id="GO:0003677">
    <property type="term" value="F:DNA binding"/>
    <property type="evidence" value="ECO:0007669"/>
    <property type="project" value="UniProtKB-UniRule"/>
</dbReference>
<dbReference type="GO" id="GO:0015074">
    <property type="term" value="P:DNA integration"/>
    <property type="evidence" value="ECO:0007669"/>
    <property type="project" value="UniProtKB-KW"/>
</dbReference>
<dbReference type="InterPro" id="IPR013762">
    <property type="entry name" value="Integrase-like_cat_sf"/>
</dbReference>